<evidence type="ECO:0000256" key="6">
    <source>
        <dbReference type="ARBA" id="ARBA00023002"/>
    </source>
</evidence>
<dbReference type="InterPro" id="IPR009056">
    <property type="entry name" value="Cyt_c-like_dom"/>
</dbReference>
<protein>
    <submittedName>
        <fullName evidence="11">Cytochrome c peroxidase</fullName>
    </submittedName>
</protein>
<gene>
    <name evidence="11" type="ORF">GCM10023092_25640</name>
</gene>
<keyword evidence="12" id="KW-1185">Reference proteome</keyword>
<feature type="chain" id="PRO_5046689196" evidence="9">
    <location>
        <begin position="24"/>
        <end position="350"/>
    </location>
</feature>
<keyword evidence="2 8" id="KW-0349">Heme</keyword>
<name>A0ABP8MY13_9BACT</name>
<evidence type="ECO:0000256" key="1">
    <source>
        <dbReference type="ARBA" id="ARBA00004418"/>
    </source>
</evidence>
<evidence type="ECO:0000259" key="10">
    <source>
        <dbReference type="PROSITE" id="PS51007"/>
    </source>
</evidence>
<evidence type="ECO:0000313" key="11">
    <source>
        <dbReference type="EMBL" id="GAA4458017.1"/>
    </source>
</evidence>
<evidence type="ECO:0000256" key="7">
    <source>
        <dbReference type="ARBA" id="ARBA00023004"/>
    </source>
</evidence>
<feature type="signal peptide" evidence="9">
    <location>
        <begin position="1"/>
        <end position="23"/>
    </location>
</feature>
<evidence type="ECO:0000256" key="8">
    <source>
        <dbReference type="PROSITE-ProRule" id="PRU00433"/>
    </source>
</evidence>
<dbReference type="InterPro" id="IPR036909">
    <property type="entry name" value="Cyt_c-like_dom_sf"/>
</dbReference>
<keyword evidence="5" id="KW-0574">Periplasm</keyword>
<evidence type="ECO:0000256" key="5">
    <source>
        <dbReference type="ARBA" id="ARBA00022764"/>
    </source>
</evidence>
<reference evidence="12" key="1">
    <citation type="journal article" date="2019" name="Int. J. Syst. Evol. Microbiol.">
        <title>The Global Catalogue of Microorganisms (GCM) 10K type strain sequencing project: providing services to taxonomists for standard genome sequencing and annotation.</title>
        <authorList>
            <consortium name="The Broad Institute Genomics Platform"/>
            <consortium name="The Broad Institute Genome Sequencing Center for Infectious Disease"/>
            <person name="Wu L."/>
            <person name="Ma J."/>
        </authorList>
    </citation>
    <scope>NUCLEOTIDE SEQUENCE [LARGE SCALE GENOMIC DNA]</scope>
    <source>
        <strain evidence="12">JCM 31921</strain>
    </source>
</reference>
<keyword evidence="6" id="KW-0560">Oxidoreductase</keyword>
<evidence type="ECO:0000256" key="9">
    <source>
        <dbReference type="SAM" id="SignalP"/>
    </source>
</evidence>
<dbReference type="GO" id="GO:0004601">
    <property type="term" value="F:peroxidase activity"/>
    <property type="evidence" value="ECO:0007669"/>
    <property type="project" value="UniProtKB-KW"/>
</dbReference>
<dbReference type="Proteomes" id="UP001501410">
    <property type="component" value="Unassembled WGS sequence"/>
</dbReference>
<keyword evidence="3 8" id="KW-0479">Metal-binding</keyword>
<feature type="domain" description="Cytochrome c" evidence="10">
    <location>
        <begin position="214"/>
        <end position="336"/>
    </location>
</feature>
<keyword evidence="7 8" id="KW-0408">Iron</keyword>
<evidence type="ECO:0000256" key="4">
    <source>
        <dbReference type="ARBA" id="ARBA00022729"/>
    </source>
</evidence>
<dbReference type="PANTHER" id="PTHR30600">
    <property type="entry name" value="CYTOCHROME C PEROXIDASE-RELATED"/>
    <property type="match status" value="1"/>
</dbReference>
<dbReference type="Gene3D" id="1.10.760.10">
    <property type="entry name" value="Cytochrome c-like domain"/>
    <property type="match status" value="2"/>
</dbReference>
<dbReference type="PROSITE" id="PS51007">
    <property type="entry name" value="CYTC"/>
    <property type="match status" value="1"/>
</dbReference>
<keyword evidence="4 9" id="KW-0732">Signal</keyword>
<keyword evidence="11" id="KW-0575">Peroxidase</keyword>
<organism evidence="11 12">
    <name type="scientific">Rurimicrobium arvi</name>
    <dbReference type="NCBI Taxonomy" id="2049916"/>
    <lineage>
        <taxon>Bacteria</taxon>
        <taxon>Pseudomonadati</taxon>
        <taxon>Bacteroidota</taxon>
        <taxon>Chitinophagia</taxon>
        <taxon>Chitinophagales</taxon>
        <taxon>Chitinophagaceae</taxon>
        <taxon>Rurimicrobium</taxon>
    </lineage>
</organism>
<proteinExistence type="predicted"/>
<dbReference type="InterPro" id="IPR026259">
    <property type="entry name" value="MauG/Cytc_peroxidase"/>
</dbReference>
<dbReference type="EMBL" id="BAABEZ010000024">
    <property type="protein sequence ID" value="GAA4458017.1"/>
    <property type="molecule type" value="Genomic_DNA"/>
</dbReference>
<evidence type="ECO:0000313" key="12">
    <source>
        <dbReference type="Proteomes" id="UP001501410"/>
    </source>
</evidence>
<accession>A0ABP8MY13</accession>
<evidence type="ECO:0000256" key="2">
    <source>
        <dbReference type="ARBA" id="ARBA00022617"/>
    </source>
</evidence>
<dbReference type="RefSeq" id="WP_344827880.1">
    <property type="nucleotide sequence ID" value="NZ_BAABEZ010000024.1"/>
</dbReference>
<dbReference type="InterPro" id="IPR051395">
    <property type="entry name" value="Cytochrome_c_Peroxidase/MauG"/>
</dbReference>
<sequence length="350" mass="38803">MSKTVFSTGVLLIALSIAFTACHPDPSLDPPETQAPLGFYTPEGWPQPIYSFSGNELSPEGISLGRKLFYDPVLSYDKTISCNSCHEQFSAFSHLDHPLSHGIYGLFGTRNAPSLSNLAWKPAFFWDGNVTKLEDQPMHPIENPVEMDLPVADAVSRLNADPGYRKDFKTVFGTDTISAQQLYKALSQFMVVIISATSRYDKHVRGEAGGTFTEQETRGLNAFRQKCASCHKEPLFTDYSYRNNGLSPSAAINDSGRALVTRNPDDLYKFMVPSLRNIDLSRPYMHDGRIRTLDAVLEHYRTGIVVSPTLDTSLTGGIAMTDDEKADIIAFLKTLSDKDMISDSRLSQPK</sequence>
<dbReference type="SUPFAM" id="SSF46626">
    <property type="entry name" value="Cytochrome c"/>
    <property type="match status" value="2"/>
</dbReference>
<dbReference type="Pfam" id="PF03150">
    <property type="entry name" value="CCP_MauG"/>
    <property type="match status" value="1"/>
</dbReference>
<dbReference type="InterPro" id="IPR004852">
    <property type="entry name" value="Di-haem_cyt_c_peroxidsae"/>
</dbReference>
<dbReference type="PIRSF" id="PIRSF000294">
    <property type="entry name" value="Cytochrome-c_peroxidase"/>
    <property type="match status" value="1"/>
</dbReference>
<evidence type="ECO:0000256" key="3">
    <source>
        <dbReference type="ARBA" id="ARBA00022723"/>
    </source>
</evidence>
<comment type="subcellular location">
    <subcellularLocation>
        <location evidence="1">Periplasm</location>
    </subcellularLocation>
</comment>
<comment type="caution">
    <text evidence="11">The sequence shown here is derived from an EMBL/GenBank/DDBJ whole genome shotgun (WGS) entry which is preliminary data.</text>
</comment>
<dbReference type="PROSITE" id="PS51257">
    <property type="entry name" value="PROKAR_LIPOPROTEIN"/>
    <property type="match status" value="1"/>
</dbReference>